<comment type="similarity">
    <text evidence="3">Belongs to the peptidase M50B family.</text>
</comment>
<comment type="cofactor">
    <cofactor evidence="1">
        <name>Zn(2+)</name>
        <dbReference type="ChEBI" id="CHEBI:29105"/>
    </cofactor>
</comment>
<feature type="transmembrane region" description="Helical" evidence="11">
    <location>
        <begin position="306"/>
        <end position="324"/>
    </location>
</feature>
<evidence type="ECO:0000256" key="1">
    <source>
        <dbReference type="ARBA" id="ARBA00001947"/>
    </source>
</evidence>
<evidence type="ECO:0000256" key="7">
    <source>
        <dbReference type="ARBA" id="ARBA00022946"/>
    </source>
</evidence>
<feature type="region of interest" description="Disordered" evidence="10">
    <location>
        <begin position="1"/>
        <end position="35"/>
    </location>
</feature>
<feature type="transmembrane region" description="Helical" evidence="11">
    <location>
        <begin position="215"/>
        <end position="238"/>
    </location>
</feature>
<dbReference type="InterPro" id="IPR008915">
    <property type="entry name" value="Peptidase_M50"/>
</dbReference>
<dbReference type="Pfam" id="PF02163">
    <property type="entry name" value="Peptidase_M50"/>
    <property type="match status" value="1"/>
</dbReference>
<evidence type="ECO:0000256" key="10">
    <source>
        <dbReference type="SAM" id="MobiDB-lite"/>
    </source>
</evidence>
<dbReference type="AlphaFoldDB" id="A0A286RCD7"/>
<evidence type="ECO:0000256" key="11">
    <source>
        <dbReference type="SAM" id="Phobius"/>
    </source>
</evidence>
<dbReference type="RefSeq" id="WP_095414170.1">
    <property type="nucleotide sequence ID" value="NZ_CP018477.1"/>
</dbReference>
<evidence type="ECO:0000256" key="9">
    <source>
        <dbReference type="ARBA" id="ARBA00023136"/>
    </source>
</evidence>
<dbReference type="OrthoDB" id="9774391at2"/>
<evidence type="ECO:0000256" key="6">
    <source>
        <dbReference type="ARBA" id="ARBA00022801"/>
    </source>
</evidence>
<gene>
    <name evidence="13" type="ORF">THTE_1030</name>
</gene>
<dbReference type="Proteomes" id="UP000215086">
    <property type="component" value="Chromosome"/>
</dbReference>
<feature type="transmembrane region" description="Helical" evidence="11">
    <location>
        <begin position="66"/>
        <end position="84"/>
    </location>
</feature>
<feature type="domain" description="Peptidase M50" evidence="12">
    <location>
        <begin position="97"/>
        <end position="257"/>
    </location>
</feature>
<evidence type="ECO:0000313" key="14">
    <source>
        <dbReference type="Proteomes" id="UP000215086"/>
    </source>
</evidence>
<proteinExistence type="inferred from homology"/>
<feature type="transmembrane region" description="Helical" evidence="11">
    <location>
        <begin position="154"/>
        <end position="177"/>
    </location>
</feature>
<evidence type="ECO:0000256" key="8">
    <source>
        <dbReference type="ARBA" id="ARBA00022989"/>
    </source>
</evidence>
<dbReference type="PANTHER" id="PTHR31412:SF0">
    <property type="entry name" value="ZINC METALLOPROTEASE EGY1, CHLOROPLASTIC-RELATED"/>
    <property type="match status" value="1"/>
</dbReference>
<keyword evidence="9 11" id="KW-0472">Membrane</keyword>
<evidence type="ECO:0000313" key="13">
    <source>
        <dbReference type="EMBL" id="ASV73632.1"/>
    </source>
</evidence>
<dbReference type="GO" id="GO:0008233">
    <property type="term" value="F:peptidase activity"/>
    <property type="evidence" value="ECO:0007669"/>
    <property type="project" value="UniProtKB-KW"/>
</dbReference>
<evidence type="ECO:0000256" key="5">
    <source>
        <dbReference type="ARBA" id="ARBA00022692"/>
    </source>
</evidence>
<keyword evidence="4" id="KW-0645">Protease</keyword>
<sequence length="330" mass="36367">MSDYWTRYPDERYPEDRRSSWFEDEPGDNLSRSDDAVYREAGVPPAPEVTRAEFAPRPRQPSRARWVVPLVLFLLTCLSTFAAAQGFQRPLEGLKYAVCIMAVLLSHEMGHFLQALRYGAPATLPFFLPMPFSPIGTFGAVIAMDTRRLDRRALFDIGITGPLAGLIPTLVFTIVGIQQSQVVPVVRGPAFMELGEPLLFTYLTQWIKGPLPDGYTLLVGPMAFAGWVGMLITALNLIPIGQLDGGHILYALLGKRANALGMFLLLAAIAAVVIFGYWGWLLMIFLLGLLGPEHPPTANDEAPLGWGRAILGWLVLAFIIVGFTPEPFKL</sequence>
<keyword evidence="7" id="KW-0809">Transit peptide</keyword>
<dbReference type="CDD" id="cd06160">
    <property type="entry name" value="S2P-M50_like_2"/>
    <property type="match status" value="1"/>
</dbReference>
<feature type="transmembrane region" description="Helical" evidence="11">
    <location>
        <begin position="259"/>
        <end position="286"/>
    </location>
</feature>
<evidence type="ECO:0000256" key="2">
    <source>
        <dbReference type="ARBA" id="ARBA00004141"/>
    </source>
</evidence>
<keyword evidence="14" id="KW-1185">Reference proteome</keyword>
<keyword evidence="5 11" id="KW-0812">Transmembrane</keyword>
<evidence type="ECO:0000259" key="12">
    <source>
        <dbReference type="Pfam" id="PF02163"/>
    </source>
</evidence>
<dbReference type="GO" id="GO:0016020">
    <property type="term" value="C:membrane"/>
    <property type="evidence" value="ECO:0007669"/>
    <property type="project" value="UniProtKB-SubCell"/>
</dbReference>
<organism evidence="13 14">
    <name type="scientific">Thermogutta terrifontis</name>
    <dbReference type="NCBI Taxonomy" id="1331910"/>
    <lineage>
        <taxon>Bacteria</taxon>
        <taxon>Pseudomonadati</taxon>
        <taxon>Planctomycetota</taxon>
        <taxon>Planctomycetia</taxon>
        <taxon>Pirellulales</taxon>
        <taxon>Thermoguttaceae</taxon>
        <taxon>Thermogutta</taxon>
    </lineage>
</organism>
<feature type="compositionally biased region" description="Basic and acidic residues" evidence="10">
    <location>
        <begin position="8"/>
        <end position="21"/>
    </location>
</feature>
<name>A0A286RCD7_9BACT</name>
<dbReference type="KEGG" id="ttf:THTE_1030"/>
<dbReference type="EMBL" id="CP018477">
    <property type="protein sequence ID" value="ASV73632.1"/>
    <property type="molecule type" value="Genomic_DNA"/>
</dbReference>
<dbReference type="GO" id="GO:0006508">
    <property type="term" value="P:proteolysis"/>
    <property type="evidence" value="ECO:0007669"/>
    <property type="project" value="UniProtKB-KW"/>
</dbReference>
<accession>A0A286RCD7</accession>
<protein>
    <recommendedName>
        <fullName evidence="12">Peptidase M50 domain-containing protein</fullName>
    </recommendedName>
</protein>
<evidence type="ECO:0000256" key="4">
    <source>
        <dbReference type="ARBA" id="ARBA00022670"/>
    </source>
</evidence>
<keyword evidence="6" id="KW-0378">Hydrolase</keyword>
<reference evidence="13 14" key="1">
    <citation type="journal article" name="Front. Microbiol.">
        <title>Sugar Metabolism of the First Thermophilic Planctomycete Thermogutta terrifontis: Comparative Genomic and Transcriptomic Approaches.</title>
        <authorList>
            <person name="Elcheninov A.G."/>
            <person name="Menzel P."/>
            <person name="Gudbergsdottir S.R."/>
            <person name="Slesarev A.I."/>
            <person name="Kadnikov V.V."/>
            <person name="Krogh A."/>
            <person name="Bonch-Osmolovskaya E.A."/>
            <person name="Peng X."/>
            <person name="Kublanov I.V."/>
        </authorList>
    </citation>
    <scope>NUCLEOTIDE SEQUENCE [LARGE SCALE GENOMIC DNA]</scope>
    <source>
        <strain evidence="13 14">R1</strain>
    </source>
</reference>
<keyword evidence="8 11" id="KW-1133">Transmembrane helix</keyword>
<dbReference type="InterPro" id="IPR044838">
    <property type="entry name" value="EGY1-like"/>
</dbReference>
<dbReference type="PANTHER" id="PTHR31412">
    <property type="entry name" value="ZINC METALLOPROTEASE EGY1"/>
    <property type="match status" value="1"/>
</dbReference>
<comment type="subcellular location">
    <subcellularLocation>
        <location evidence="2">Membrane</location>
        <topology evidence="2">Multi-pass membrane protein</topology>
    </subcellularLocation>
</comment>
<feature type="transmembrane region" description="Helical" evidence="11">
    <location>
        <begin position="122"/>
        <end position="142"/>
    </location>
</feature>
<evidence type="ECO:0000256" key="3">
    <source>
        <dbReference type="ARBA" id="ARBA00007931"/>
    </source>
</evidence>